<proteinExistence type="predicted"/>
<feature type="chain" id="PRO_5003089004" description="EGF-like calcium-binding domain-containing protein" evidence="3">
    <location>
        <begin position="25"/>
        <end position="419"/>
    </location>
</feature>
<feature type="signal peptide" evidence="3">
    <location>
        <begin position="1"/>
        <end position="24"/>
    </location>
</feature>
<dbReference type="eggNOG" id="ENOG502RYTY">
    <property type="taxonomic scope" value="Eukaryota"/>
</dbReference>
<dbReference type="Gene3D" id="2.10.25.10">
    <property type="entry name" value="Laminin"/>
    <property type="match status" value="1"/>
</dbReference>
<dbReference type="GO" id="GO:0005509">
    <property type="term" value="F:calcium ion binding"/>
    <property type="evidence" value="ECO:0007669"/>
    <property type="project" value="InterPro"/>
</dbReference>
<dbReference type="Pfam" id="PF07645">
    <property type="entry name" value="EGF_CA"/>
    <property type="match status" value="1"/>
</dbReference>
<reference evidence="5 6" key="1">
    <citation type="journal article" date="2008" name="Nature">
        <title>The genome of the model beetle and pest Tribolium castaneum.</title>
        <authorList>
            <consortium name="Tribolium Genome Sequencing Consortium"/>
            <person name="Richards S."/>
            <person name="Gibbs R.A."/>
            <person name="Weinstock G.M."/>
            <person name="Brown S.J."/>
            <person name="Denell R."/>
            <person name="Beeman R.W."/>
            <person name="Gibbs R."/>
            <person name="Beeman R.W."/>
            <person name="Brown S.J."/>
            <person name="Bucher G."/>
            <person name="Friedrich M."/>
            <person name="Grimmelikhuijzen C.J."/>
            <person name="Klingler M."/>
            <person name="Lorenzen M."/>
            <person name="Richards S."/>
            <person name="Roth S."/>
            <person name="Schroder R."/>
            <person name="Tautz D."/>
            <person name="Zdobnov E.M."/>
            <person name="Muzny D."/>
            <person name="Gibbs R.A."/>
            <person name="Weinstock G.M."/>
            <person name="Attaway T."/>
            <person name="Bell S."/>
            <person name="Buhay C.J."/>
            <person name="Chandrabose M.N."/>
            <person name="Chavez D."/>
            <person name="Clerk-Blankenburg K.P."/>
            <person name="Cree A."/>
            <person name="Dao M."/>
            <person name="Davis C."/>
            <person name="Chacko J."/>
            <person name="Dinh H."/>
            <person name="Dugan-Rocha S."/>
            <person name="Fowler G."/>
            <person name="Garner T.T."/>
            <person name="Garnes J."/>
            <person name="Gnirke A."/>
            <person name="Hawes A."/>
            <person name="Hernandez J."/>
            <person name="Hines S."/>
            <person name="Holder M."/>
            <person name="Hume J."/>
            <person name="Jhangiani S.N."/>
            <person name="Joshi V."/>
            <person name="Khan Z.M."/>
            <person name="Jackson L."/>
            <person name="Kovar C."/>
            <person name="Kowis A."/>
            <person name="Lee S."/>
            <person name="Lewis L.R."/>
            <person name="Margolis J."/>
            <person name="Morgan M."/>
            <person name="Nazareth L.V."/>
            <person name="Nguyen N."/>
            <person name="Okwuonu G."/>
            <person name="Parker D."/>
            <person name="Richards S."/>
            <person name="Ruiz S.J."/>
            <person name="Santibanez J."/>
            <person name="Savard J."/>
            <person name="Scherer S.E."/>
            <person name="Schneider B."/>
            <person name="Sodergren E."/>
            <person name="Tautz D."/>
            <person name="Vattahil S."/>
            <person name="Villasana D."/>
            <person name="White C.S."/>
            <person name="Wright R."/>
            <person name="Park Y."/>
            <person name="Beeman R.W."/>
            <person name="Lord J."/>
            <person name="Oppert B."/>
            <person name="Lorenzen M."/>
            <person name="Brown S."/>
            <person name="Wang L."/>
            <person name="Savard J."/>
            <person name="Tautz D."/>
            <person name="Richards S."/>
            <person name="Weinstock G."/>
            <person name="Gibbs R.A."/>
            <person name="Liu Y."/>
            <person name="Worley K."/>
            <person name="Weinstock G."/>
            <person name="Elsik C.G."/>
            <person name="Reese J.T."/>
            <person name="Elhaik E."/>
            <person name="Landan G."/>
            <person name="Graur D."/>
            <person name="Arensburger P."/>
            <person name="Atkinson P."/>
            <person name="Beeman R.W."/>
            <person name="Beidler J."/>
            <person name="Brown S.J."/>
            <person name="Demuth J.P."/>
            <person name="Drury D.W."/>
            <person name="Du Y.Z."/>
            <person name="Fujiwara H."/>
            <person name="Lorenzen M."/>
            <person name="Maselli V."/>
            <person name="Osanai M."/>
            <person name="Park Y."/>
            <person name="Robertson H.M."/>
            <person name="Tu Z."/>
            <person name="Wang J.J."/>
            <person name="Wang S."/>
            <person name="Richards S."/>
            <person name="Song H."/>
            <person name="Zhang L."/>
            <person name="Sodergren E."/>
            <person name="Werner D."/>
            <person name="Stanke M."/>
            <person name="Morgenstern B."/>
            <person name="Solovyev V."/>
            <person name="Kosarev P."/>
            <person name="Brown G."/>
            <person name="Chen H.C."/>
            <person name="Ermolaeva O."/>
            <person name="Hlavina W."/>
            <person name="Kapustin Y."/>
            <person name="Kiryutin B."/>
            <person name="Kitts P."/>
            <person name="Maglott D."/>
            <person name="Pruitt K."/>
            <person name="Sapojnikov V."/>
            <person name="Souvorov A."/>
            <person name="Mackey A.J."/>
            <person name="Waterhouse R.M."/>
            <person name="Wyder S."/>
            <person name="Zdobnov E.M."/>
            <person name="Zdobnov E.M."/>
            <person name="Wyder S."/>
            <person name="Kriventseva E.V."/>
            <person name="Kadowaki T."/>
            <person name="Bork P."/>
            <person name="Aranda M."/>
            <person name="Bao R."/>
            <person name="Beermann A."/>
            <person name="Berns N."/>
            <person name="Bolognesi R."/>
            <person name="Bonneton F."/>
            <person name="Bopp D."/>
            <person name="Brown S.J."/>
            <person name="Bucher G."/>
            <person name="Butts T."/>
            <person name="Chaumot A."/>
            <person name="Denell R.E."/>
            <person name="Ferrier D.E."/>
            <person name="Friedrich M."/>
            <person name="Gordon C.M."/>
            <person name="Jindra M."/>
            <person name="Klingler M."/>
            <person name="Lan Q."/>
            <person name="Lattorff H.M."/>
            <person name="Laudet V."/>
            <person name="von Levetsow C."/>
            <person name="Liu Z."/>
            <person name="Lutz R."/>
            <person name="Lynch J.A."/>
            <person name="da Fonseca R.N."/>
            <person name="Posnien N."/>
            <person name="Reuter R."/>
            <person name="Roth S."/>
            <person name="Savard J."/>
            <person name="Schinko J.B."/>
            <person name="Schmitt C."/>
            <person name="Schoppmeier M."/>
            <person name="Schroder R."/>
            <person name="Shippy T.D."/>
            <person name="Simonnet F."/>
            <person name="Marques-Souza H."/>
            <person name="Tautz D."/>
            <person name="Tomoyasu Y."/>
            <person name="Trauner J."/>
            <person name="Van der Zee M."/>
            <person name="Vervoort M."/>
            <person name="Wittkopp N."/>
            <person name="Wimmer E.A."/>
            <person name="Yang X."/>
            <person name="Jones A.K."/>
            <person name="Sattelle D.B."/>
            <person name="Ebert P.R."/>
            <person name="Nelson D."/>
            <person name="Scott J.G."/>
            <person name="Beeman R.W."/>
            <person name="Muthukrishnan S."/>
            <person name="Kramer K.J."/>
            <person name="Arakane Y."/>
            <person name="Beeman R.W."/>
            <person name="Zhu Q."/>
            <person name="Hogenkamp D."/>
            <person name="Dixit R."/>
            <person name="Oppert B."/>
            <person name="Jiang H."/>
            <person name="Zou Z."/>
            <person name="Marshall J."/>
            <person name="Elpidina E."/>
            <person name="Vinokurov K."/>
            <person name="Oppert C."/>
            <person name="Zou Z."/>
            <person name="Evans J."/>
            <person name="Lu Z."/>
            <person name="Zhao P."/>
            <person name="Sumathipala N."/>
            <person name="Altincicek B."/>
            <person name="Vilcinskas A."/>
            <person name="Williams M."/>
            <person name="Hultmark D."/>
            <person name="Hetru C."/>
            <person name="Jiang H."/>
            <person name="Grimmelikhuijzen C.J."/>
            <person name="Hauser F."/>
            <person name="Cazzamali G."/>
            <person name="Williamson M."/>
            <person name="Park Y."/>
            <person name="Li B."/>
            <person name="Tanaka Y."/>
            <person name="Predel R."/>
            <person name="Neupert S."/>
            <person name="Schachtner J."/>
            <person name="Verleyen P."/>
            <person name="Raible F."/>
            <person name="Bork P."/>
            <person name="Friedrich M."/>
            <person name="Walden K.K."/>
            <person name="Robertson H.M."/>
            <person name="Angeli S."/>
            <person name="Foret S."/>
            <person name="Bucher G."/>
            <person name="Schuetz S."/>
            <person name="Maleszka R."/>
            <person name="Wimmer E.A."/>
            <person name="Beeman R.W."/>
            <person name="Lorenzen M."/>
            <person name="Tomoyasu Y."/>
            <person name="Miller S.C."/>
            <person name="Grossmann D."/>
            <person name="Bucher G."/>
        </authorList>
    </citation>
    <scope>NUCLEOTIDE SEQUENCE [LARGE SCALE GENOMIC DNA]</scope>
    <source>
        <strain evidence="5 6">Georgia GA2</strain>
    </source>
</reference>
<dbReference type="SUPFAM" id="SSF57196">
    <property type="entry name" value="EGF/Laminin"/>
    <property type="match status" value="1"/>
</dbReference>
<evidence type="ECO:0000313" key="5">
    <source>
        <dbReference type="EMBL" id="EEZ98135.1"/>
    </source>
</evidence>
<dbReference type="KEGG" id="tca:103315060"/>
<dbReference type="InterPro" id="IPR000152">
    <property type="entry name" value="EGF-type_Asp/Asn_hydroxyl_site"/>
</dbReference>
<gene>
    <name evidence="5" type="primary">AUGUSTUS-3.0.2_00560</name>
    <name evidence="5" type="ORF">TcasGA2_TC000560</name>
</gene>
<protein>
    <recommendedName>
        <fullName evidence="4">EGF-like calcium-binding domain-containing protein</fullName>
    </recommendedName>
</protein>
<sequence>MSEKVSRCVFFALLLTLLIDRSSSTSHSTEKAHPSPPPVTNSSNTTANIWLVDALKDIAYYLRAHKFNEYDRRYEPDAKLARREYYRGFPRPPLRSLHWEVHKYCEQSLIECVDYLRKRARKAGMRRSDDTTVVIQEQQWGENNTQQIEIVDKECRKMQQADDVQANPFEGPLERFQWRVTASYYMCWYTMKSEPALSHLSDKCDNFADCLNPDFGPNNGDDRANDAIPYSCAFYSFCPDPCCPIKHLTRPENCWDTPENPCFEANPPGQRECVVDRPQNTDFSDLILNRWNVSCKCREKGLEWSSFYGICVDIDECATGAHTCNPEKETCFNLPGSFKCVCKWGHIFNKKSKTCEPSKALTHLMLRKEEEEEEETSETPWMKFLRLFRAKSATRPVSVQTYLIILSCICNYFNKLLVH</sequence>
<dbReference type="PROSITE" id="PS00010">
    <property type="entry name" value="ASX_HYDROXYL"/>
    <property type="match status" value="1"/>
</dbReference>
<reference evidence="5 6" key="2">
    <citation type="journal article" date="2010" name="Nucleic Acids Res.">
        <title>BeetleBase in 2010: revisions to provide comprehensive genomic information for Tribolium castaneum.</title>
        <authorList>
            <person name="Kim H.S."/>
            <person name="Murphy T."/>
            <person name="Xia J."/>
            <person name="Caragea D."/>
            <person name="Park Y."/>
            <person name="Beeman R.W."/>
            <person name="Lorenzen M.D."/>
            <person name="Butcher S."/>
            <person name="Manak J.R."/>
            <person name="Brown S.J."/>
        </authorList>
    </citation>
    <scope>GENOME REANNOTATION</scope>
    <source>
        <strain evidence="5 6">Georgia GA2</strain>
    </source>
</reference>
<evidence type="ECO:0000256" key="3">
    <source>
        <dbReference type="SAM" id="SignalP"/>
    </source>
</evidence>
<dbReference type="PhylomeDB" id="D6W9L1"/>
<dbReference type="AlphaFoldDB" id="D6W9L1"/>
<evidence type="ECO:0000256" key="2">
    <source>
        <dbReference type="ARBA" id="ARBA00023157"/>
    </source>
</evidence>
<keyword evidence="3" id="KW-0732">Signal</keyword>
<dbReference type="OMA" id="PIERFQW"/>
<keyword evidence="1" id="KW-0245">EGF-like domain</keyword>
<organism evidence="5 6">
    <name type="scientific">Tribolium castaneum</name>
    <name type="common">Red flour beetle</name>
    <dbReference type="NCBI Taxonomy" id="7070"/>
    <lineage>
        <taxon>Eukaryota</taxon>
        <taxon>Metazoa</taxon>
        <taxon>Ecdysozoa</taxon>
        <taxon>Arthropoda</taxon>
        <taxon>Hexapoda</taxon>
        <taxon>Insecta</taxon>
        <taxon>Pterygota</taxon>
        <taxon>Neoptera</taxon>
        <taxon>Endopterygota</taxon>
        <taxon>Coleoptera</taxon>
        <taxon>Polyphaga</taxon>
        <taxon>Cucujiformia</taxon>
        <taxon>Tenebrionidae</taxon>
        <taxon>Tenebrionidae incertae sedis</taxon>
        <taxon>Tribolium</taxon>
    </lineage>
</organism>
<keyword evidence="6" id="KW-1185">Reference proteome</keyword>
<dbReference type="EMBL" id="KQ971312">
    <property type="protein sequence ID" value="EEZ98135.1"/>
    <property type="molecule type" value="Genomic_DNA"/>
</dbReference>
<evidence type="ECO:0000259" key="4">
    <source>
        <dbReference type="SMART" id="SM00179"/>
    </source>
</evidence>
<evidence type="ECO:0000256" key="1">
    <source>
        <dbReference type="ARBA" id="ARBA00022536"/>
    </source>
</evidence>
<dbReference type="PROSITE" id="PS01187">
    <property type="entry name" value="EGF_CA"/>
    <property type="match status" value="1"/>
</dbReference>
<dbReference type="Proteomes" id="UP000007266">
    <property type="component" value="Linkage group 2"/>
</dbReference>
<accession>D6W9L1</accession>
<evidence type="ECO:0000313" key="6">
    <source>
        <dbReference type="Proteomes" id="UP000007266"/>
    </source>
</evidence>
<feature type="domain" description="EGF-like calcium-binding" evidence="4">
    <location>
        <begin position="313"/>
        <end position="356"/>
    </location>
</feature>
<dbReference type="OrthoDB" id="5985519at2759"/>
<dbReference type="InterPro" id="IPR001881">
    <property type="entry name" value="EGF-like_Ca-bd_dom"/>
</dbReference>
<keyword evidence="2" id="KW-1015">Disulfide bond</keyword>
<dbReference type="SMART" id="SM00179">
    <property type="entry name" value="EGF_CA"/>
    <property type="match status" value="1"/>
</dbReference>
<dbReference type="HOGENOM" id="CLU_054446_0_0_1"/>
<dbReference type="InterPro" id="IPR049883">
    <property type="entry name" value="NOTCH1_EGF-like"/>
</dbReference>
<dbReference type="FunFam" id="2.10.25.10:FF:000139">
    <property type="entry name" value="Fibulin-1"/>
    <property type="match status" value="1"/>
</dbReference>
<dbReference type="InterPro" id="IPR018097">
    <property type="entry name" value="EGF_Ca-bd_CS"/>
</dbReference>
<dbReference type="STRING" id="7070.D6W9L1"/>
<name>D6W9L1_TRICA</name>